<dbReference type="EMBL" id="UOGC01000020">
    <property type="protein sequence ID" value="VAX15741.1"/>
    <property type="molecule type" value="Genomic_DNA"/>
</dbReference>
<organism evidence="1">
    <name type="scientific">hydrothermal vent metagenome</name>
    <dbReference type="NCBI Taxonomy" id="652676"/>
    <lineage>
        <taxon>unclassified sequences</taxon>
        <taxon>metagenomes</taxon>
        <taxon>ecological metagenomes</taxon>
    </lineage>
</organism>
<gene>
    <name evidence="1" type="ORF">MNBD_NITROSPINAE01-1441</name>
</gene>
<protein>
    <submittedName>
        <fullName evidence="1">Uncharacterized protein</fullName>
    </submittedName>
</protein>
<accession>A0A3B1BMH6</accession>
<evidence type="ECO:0000313" key="1">
    <source>
        <dbReference type="EMBL" id="VAX15741.1"/>
    </source>
</evidence>
<reference evidence="1" key="1">
    <citation type="submission" date="2018-06" db="EMBL/GenBank/DDBJ databases">
        <authorList>
            <person name="Zhirakovskaya E."/>
        </authorList>
    </citation>
    <scope>NUCLEOTIDE SEQUENCE</scope>
</reference>
<sequence length="44" mass="5156">MALHLMKCIMATGRRIWRYELSIGIHLEYAAKGLYRKCKIFGRG</sequence>
<name>A0A3B1BMH6_9ZZZZ</name>
<proteinExistence type="predicted"/>
<dbReference type="AlphaFoldDB" id="A0A3B1BMH6"/>